<dbReference type="InterPro" id="IPR011650">
    <property type="entry name" value="Peptidase_M20_dimer"/>
</dbReference>
<dbReference type="PIRSF" id="PIRSF005962">
    <property type="entry name" value="Pept_M20D_amidohydro"/>
    <property type="match status" value="1"/>
</dbReference>
<feature type="binding site" evidence="1">
    <location>
        <position position="132"/>
    </location>
    <ligand>
        <name>Mn(2+)</name>
        <dbReference type="ChEBI" id="CHEBI:29035"/>
        <label>2</label>
    </ligand>
</feature>
<keyword evidence="4" id="KW-1185">Reference proteome</keyword>
<keyword evidence="3" id="KW-0378">Hydrolase</keyword>
<evidence type="ECO:0000313" key="4">
    <source>
        <dbReference type="Proteomes" id="UP000268829"/>
    </source>
</evidence>
<dbReference type="NCBIfam" id="TIGR01891">
    <property type="entry name" value="amidohydrolases"/>
    <property type="match status" value="1"/>
</dbReference>
<proteinExistence type="predicted"/>
<dbReference type="Proteomes" id="UP000268829">
    <property type="component" value="Unassembled WGS sequence"/>
</dbReference>
<dbReference type="GO" id="GO:0046872">
    <property type="term" value="F:metal ion binding"/>
    <property type="evidence" value="ECO:0007669"/>
    <property type="project" value="UniProtKB-KW"/>
</dbReference>
<organism evidence="3 4">
    <name type="scientific">Brevibacillus gelatini</name>
    <dbReference type="NCBI Taxonomy" id="1655277"/>
    <lineage>
        <taxon>Bacteria</taxon>
        <taxon>Bacillati</taxon>
        <taxon>Bacillota</taxon>
        <taxon>Bacilli</taxon>
        <taxon>Bacillales</taxon>
        <taxon>Paenibacillaceae</taxon>
        <taxon>Brevibacillus</taxon>
    </lineage>
</organism>
<keyword evidence="1" id="KW-0464">Manganese</keyword>
<evidence type="ECO:0000256" key="1">
    <source>
        <dbReference type="PIRSR" id="PIRSR005962-1"/>
    </source>
</evidence>
<dbReference type="Pfam" id="PF01546">
    <property type="entry name" value="Peptidase_M20"/>
    <property type="match status" value="1"/>
</dbReference>
<dbReference type="InterPro" id="IPR017439">
    <property type="entry name" value="Amidohydrolase"/>
</dbReference>
<feature type="binding site" evidence="1">
    <location>
        <position position="351"/>
    </location>
    <ligand>
        <name>Mn(2+)</name>
        <dbReference type="ChEBI" id="CHEBI:29035"/>
        <label>2</label>
    </ligand>
</feature>
<accession>A0A3M8AQR6</accession>
<dbReference type="SUPFAM" id="SSF53187">
    <property type="entry name" value="Zn-dependent exopeptidases"/>
    <property type="match status" value="1"/>
</dbReference>
<dbReference type="InterPro" id="IPR036264">
    <property type="entry name" value="Bact_exopeptidase_dim_dom"/>
</dbReference>
<dbReference type="InterPro" id="IPR002933">
    <property type="entry name" value="Peptidase_M20"/>
</dbReference>
<dbReference type="Pfam" id="PF07687">
    <property type="entry name" value="M20_dimer"/>
    <property type="match status" value="1"/>
</dbReference>
<dbReference type="AlphaFoldDB" id="A0A3M8AQR6"/>
<dbReference type="CDD" id="cd08018">
    <property type="entry name" value="M20_Acy1_amhX-like"/>
    <property type="match status" value="1"/>
</dbReference>
<dbReference type="Gene3D" id="3.40.630.10">
    <property type="entry name" value="Zn peptidases"/>
    <property type="match status" value="1"/>
</dbReference>
<dbReference type="EMBL" id="RHHS01000052">
    <property type="protein sequence ID" value="RNB53007.1"/>
    <property type="molecule type" value="Genomic_DNA"/>
</dbReference>
<comment type="cofactor">
    <cofactor evidence="1">
        <name>Mn(2+)</name>
        <dbReference type="ChEBI" id="CHEBI:29035"/>
    </cofactor>
    <text evidence="1">The Mn(2+) ion enhances activity.</text>
</comment>
<dbReference type="PANTHER" id="PTHR11014:SF122">
    <property type="entry name" value="AMIDOHYDROLASE AMHX"/>
    <property type="match status" value="1"/>
</dbReference>
<dbReference type="GO" id="GO:0016787">
    <property type="term" value="F:hydrolase activity"/>
    <property type="evidence" value="ECO:0007669"/>
    <property type="project" value="UniProtKB-KW"/>
</dbReference>
<dbReference type="Gene3D" id="3.30.70.360">
    <property type="match status" value="1"/>
</dbReference>
<comment type="caution">
    <text evidence="3">The sequence shown here is derived from an EMBL/GenBank/DDBJ whole genome shotgun (WGS) entry which is preliminary data.</text>
</comment>
<dbReference type="SUPFAM" id="SSF55031">
    <property type="entry name" value="Bacterial exopeptidase dimerisation domain"/>
    <property type="match status" value="1"/>
</dbReference>
<dbReference type="PANTHER" id="PTHR11014">
    <property type="entry name" value="PEPTIDASE M20 FAMILY MEMBER"/>
    <property type="match status" value="1"/>
</dbReference>
<protein>
    <submittedName>
        <fullName evidence="3">Amidohydrolase</fullName>
    </submittedName>
</protein>
<keyword evidence="1" id="KW-0479">Metal-binding</keyword>
<dbReference type="OrthoDB" id="9776731at2"/>
<dbReference type="InterPro" id="IPR037484">
    <property type="entry name" value="AmhX-like"/>
</dbReference>
<name>A0A3M8AQR6_9BACL</name>
<evidence type="ECO:0000259" key="2">
    <source>
        <dbReference type="Pfam" id="PF07687"/>
    </source>
</evidence>
<feature type="binding site" evidence="1">
    <location>
        <position position="96"/>
    </location>
    <ligand>
        <name>Mn(2+)</name>
        <dbReference type="ChEBI" id="CHEBI:29035"/>
        <label>2</label>
    </ligand>
</feature>
<feature type="binding site" evidence="1">
    <location>
        <position position="98"/>
    </location>
    <ligand>
        <name>Mn(2+)</name>
        <dbReference type="ChEBI" id="CHEBI:29035"/>
        <label>2</label>
    </ligand>
</feature>
<feature type="binding site" evidence="1">
    <location>
        <position position="156"/>
    </location>
    <ligand>
        <name>Mn(2+)</name>
        <dbReference type="ChEBI" id="CHEBI:29035"/>
        <label>2</label>
    </ligand>
</feature>
<feature type="domain" description="Peptidase M20 dimerisation" evidence="2">
    <location>
        <begin position="183"/>
        <end position="270"/>
    </location>
</feature>
<dbReference type="RefSeq" id="WP_122906525.1">
    <property type="nucleotide sequence ID" value="NZ_CP154342.1"/>
</dbReference>
<gene>
    <name evidence="3" type="ORF">EDM57_20390</name>
</gene>
<sequence>MSDRLALKETIAARVQSIDETFRHLHANPEISWQEVETTKYLAKRMQALGLKVTTFADCTGLVAEWGEGKPVVGLRTDIDALWQEVDGEWRANHSCGHDAHMTMIVETVEALIASGYKPPGTLKILFQPAEEKGTGALKLVEKGVVDDIDYLYGVHLRPIQEMANGTAGPAIYNGAAMFLYGEITGVSAHGARPHLGINAIEVAGAIISGIGQIHINPMVPATVKMTMLQAGGESYNIIPDKAKFALDLRAQTNQAMEELVGRVHQMIEGIATSYQASIELAAGPRMVAAEVDEEAKGLMEQAIVDVLGADNLKAAPVSPGAEDFHYYTVERPHIKATMLALGCDLQPGLHHPQMKFERSALRDGVEILSRVIMRTFEKVKGQASR</sequence>
<reference evidence="3 4" key="1">
    <citation type="submission" date="2018-10" db="EMBL/GenBank/DDBJ databases">
        <title>Phylogenomics of Brevibacillus.</title>
        <authorList>
            <person name="Dunlap C."/>
        </authorList>
    </citation>
    <scope>NUCLEOTIDE SEQUENCE [LARGE SCALE GENOMIC DNA]</scope>
    <source>
        <strain evidence="3 4">DSM 100115</strain>
    </source>
</reference>
<evidence type="ECO:0000313" key="3">
    <source>
        <dbReference type="EMBL" id="RNB53007.1"/>
    </source>
</evidence>